<feature type="signal peptide" evidence="1">
    <location>
        <begin position="1"/>
        <end position="18"/>
    </location>
</feature>
<dbReference type="InterPro" id="IPR029058">
    <property type="entry name" value="AB_hydrolase_fold"/>
</dbReference>
<dbReference type="PANTHER" id="PTHR31497">
    <property type="entry name" value="AUTOCRINE PROLIFERATION REPRESSOR PROTEIN A"/>
    <property type="match status" value="1"/>
</dbReference>
<protein>
    <recommendedName>
        <fullName evidence="4">Autocrine proliferation repressor protein A</fullName>
    </recommendedName>
</protein>
<feature type="chain" id="PRO_5042862717" description="Autocrine proliferation repressor protein A" evidence="1">
    <location>
        <begin position="19"/>
        <end position="494"/>
    </location>
</feature>
<keyword evidence="1" id="KW-0732">Signal</keyword>
<dbReference type="Proteomes" id="UP001344447">
    <property type="component" value="Unassembled WGS sequence"/>
</dbReference>
<dbReference type="AlphaFoldDB" id="A0AAN7Z4Z8"/>
<name>A0AAN7Z4Z8_9MYCE</name>
<comment type="caution">
    <text evidence="2">The sequence shown here is derived from an EMBL/GenBank/DDBJ whole genome shotgun (WGS) entry which is preliminary data.</text>
</comment>
<proteinExistence type="predicted"/>
<reference evidence="2 3" key="1">
    <citation type="submission" date="2023-11" db="EMBL/GenBank/DDBJ databases">
        <title>Dfirmibasis_genome.</title>
        <authorList>
            <person name="Edelbroek B."/>
            <person name="Kjellin J."/>
            <person name="Jerlstrom-Hultqvist J."/>
            <person name="Soderbom F."/>
        </authorList>
    </citation>
    <scope>NUCLEOTIDE SEQUENCE [LARGE SCALE GENOMIC DNA]</scope>
    <source>
        <strain evidence="2 3">TNS-C-14</strain>
    </source>
</reference>
<evidence type="ECO:0000313" key="3">
    <source>
        <dbReference type="Proteomes" id="UP001344447"/>
    </source>
</evidence>
<dbReference type="SUPFAM" id="SSF53474">
    <property type="entry name" value="alpha/beta-Hydrolases"/>
    <property type="match status" value="1"/>
</dbReference>
<sequence>MSKLLIIVLLSLVASIYSTPLDDYVNAPDDTYKWTLNNTIEYETFTGYILELTSQTWMADRSDWPVWKHWVSICVPKDVTSTTTFIYVDGGSNDNWKVPGSMDQTIEIVCLSSGSVSVGLTQIPNQPIVFNNDGVQRYEDDLVAYTWRQFLGNTSDPLWLARLPMTKAVVKCMDAVQEFSKTIGYNSENFVIAGASKRGWTTWLAGVVDPRIIAIVPIVMPILNMIPNMGHQFYAYGEWSFALNDYTGQGVMDYLYGPQMEALAAIVDPFSYRDRYTMPIYTIASSDDEFFLPDSAQFFWNNLTATPEKHLRIVPNAEHSLMGHQIDIILSIVTFVRLLVTGQPRPTFTWDITYSDDLNTGTIVLTVPEGGIVPYKVKVWTAITESTTRRDFRIITCMDIAKCIQFIIWEPSDVSQTSAGVYSMTLSKPDAGWRAFFLEAEYLYAKNSINDEYTLKFTTEVAIVPNTLPFGSCSEYGACGDGSKGDSASSTATL</sequence>
<accession>A0AAN7Z4Z8</accession>
<dbReference type="Pfam" id="PF10142">
    <property type="entry name" value="PhoPQ_related"/>
    <property type="match status" value="1"/>
</dbReference>
<dbReference type="PANTHER" id="PTHR31497:SF0">
    <property type="entry name" value="AUTOCRINE PROLIFERATION REPRESSOR PROTEIN A"/>
    <property type="match status" value="1"/>
</dbReference>
<gene>
    <name evidence="2" type="ORF">RB653_006016</name>
</gene>
<dbReference type="EMBL" id="JAVFKY010000001">
    <property type="protein sequence ID" value="KAK5584405.1"/>
    <property type="molecule type" value="Genomic_DNA"/>
</dbReference>
<keyword evidence="3" id="KW-1185">Reference proteome</keyword>
<evidence type="ECO:0008006" key="4">
    <source>
        <dbReference type="Google" id="ProtNLM"/>
    </source>
</evidence>
<evidence type="ECO:0000256" key="1">
    <source>
        <dbReference type="SAM" id="SignalP"/>
    </source>
</evidence>
<organism evidence="2 3">
    <name type="scientific">Dictyostelium firmibasis</name>
    <dbReference type="NCBI Taxonomy" id="79012"/>
    <lineage>
        <taxon>Eukaryota</taxon>
        <taxon>Amoebozoa</taxon>
        <taxon>Evosea</taxon>
        <taxon>Eumycetozoa</taxon>
        <taxon>Dictyostelia</taxon>
        <taxon>Dictyosteliales</taxon>
        <taxon>Dictyosteliaceae</taxon>
        <taxon>Dictyostelium</taxon>
    </lineage>
</organism>
<dbReference type="InterPro" id="IPR009199">
    <property type="entry name" value="PhoPQ-act_pathogen-rel_PqaA"/>
</dbReference>
<dbReference type="PIRSF" id="PIRSF014728">
    <property type="entry name" value="PqaA"/>
    <property type="match status" value="1"/>
</dbReference>
<dbReference type="Gene3D" id="3.40.50.1820">
    <property type="entry name" value="alpha/beta hydrolase"/>
    <property type="match status" value="1"/>
</dbReference>
<evidence type="ECO:0000313" key="2">
    <source>
        <dbReference type="EMBL" id="KAK5584405.1"/>
    </source>
</evidence>